<comment type="subcellular location">
    <subcellularLocation>
        <location evidence="1">Membrane</location>
        <topology evidence="1">Multi-pass membrane protein</topology>
    </subcellularLocation>
</comment>
<dbReference type="GO" id="GO:0051301">
    <property type="term" value="P:cell division"/>
    <property type="evidence" value="ECO:0007669"/>
    <property type="project" value="InterPro"/>
</dbReference>
<comment type="caution">
    <text evidence="18">The sequence shown here is derived from an EMBL/GenBank/DDBJ whole genome shotgun (WGS) entry which is preliminary data.</text>
</comment>
<keyword evidence="2" id="KW-0328">Glycosyltransferase</keyword>
<gene>
    <name evidence="18" type="ORF">EBB45_08905</name>
</gene>
<dbReference type="Pfam" id="PF01098">
    <property type="entry name" value="FTSW_RODA_SPOVE"/>
    <property type="match status" value="1"/>
</dbReference>
<comment type="catalytic activity">
    <reaction evidence="15">
        <text>[GlcNAc-(1-&gt;4)-Mur2Ac(oyl-L-Ala-gamma-D-Glu-L-Lys-D-Ala-D-Ala)](n)-di-trans,octa-cis-undecaprenyl diphosphate + beta-D-GlcNAc-(1-&gt;4)-Mur2Ac(oyl-L-Ala-gamma-D-Glu-L-Lys-D-Ala-D-Ala)-di-trans,octa-cis-undecaprenyl diphosphate = [GlcNAc-(1-&gt;4)-Mur2Ac(oyl-L-Ala-gamma-D-Glu-L-Lys-D-Ala-D-Ala)](n+1)-di-trans,octa-cis-undecaprenyl diphosphate + di-trans,octa-cis-undecaprenyl diphosphate + H(+)</text>
        <dbReference type="Rhea" id="RHEA:23708"/>
        <dbReference type="Rhea" id="RHEA-COMP:9602"/>
        <dbReference type="Rhea" id="RHEA-COMP:9603"/>
        <dbReference type="ChEBI" id="CHEBI:15378"/>
        <dbReference type="ChEBI" id="CHEBI:58405"/>
        <dbReference type="ChEBI" id="CHEBI:60033"/>
        <dbReference type="ChEBI" id="CHEBI:78435"/>
        <dbReference type="EC" id="2.4.99.28"/>
    </reaction>
</comment>
<feature type="transmembrane region" description="Helical" evidence="17">
    <location>
        <begin position="54"/>
        <end position="73"/>
    </location>
</feature>
<evidence type="ECO:0000256" key="8">
    <source>
        <dbReference type="ARBA" id="ARBA00023136"/>
    </source>
</evidence>
<dbReference type="GO" id="GO:0009252">
    <property type="term" value="P:peptidoglycan biosynthetic process"/>
    <property type="evidence" value="ECO:0007669"/>
    <property type="project" value="UniProtKB-KW"/>
</dbReference>
<evidence type="ECO:0000256" key="10">
    <source>
        <dbReference type="ARBA" id="ARBA00033270"/>
    </source>
</evidence>
<feature type="transmembrane region" description="Helical" evidence="17">
    <location>
        <begin position="80"/>
        <end position="97"/>
    </location>
</feature>
<keyword evidence="5" id="KW-0133">Cell shape</keyword>
<dbReference type="EMBL" id="RRCT01000006">
    <property type="protein sequence ID" value="RQW75083.1"/>
    <property type="molecule type" value="Genomic_DNA"/>
</dbReference>
<feature type="transmembrane region" description="Helical" evidence="17">
    <location>
        <begin position="154"/>
        <end position="170"/>
    </location>
</feature>
<proteinExistence type="inferred from homology"/>
<feature type="transmembrane region" description="Helical" evidence="17">
    <location>
        <begin position="20"/>
        <end position="42"/>
    </location>
</feature>
<protein>
    <recommendedName>
        <fullName evidence="12">Probable peptidoglycan glycosyltransferase FtsW</fullName>
        <ecNumber evidence="14">2.4.99.28</ecNumber>
    </recommendedName>
    <alternativeName>
        <fullName evidence="13">Cell division protein FtsW</fullName>
    </alternativeName>
    <alternativeName>
        <fullName evidence="10">Cell wall polymerase</fullName>
    </alternativeName>
    <alternativeName>
        <fullName evidence="9">Peptidoglycan polymerase</fullName>
    </alternativeName>
</protein>
<evidence type="ECO:0000256" key="7">
    <source>
        <dbReference type="ARBA" id="ARBA00022989"/>
    </source>
</evidence>
<dbReference type="GO" id="GO:0032153">
    <property type="term" value="C:cell division site"/>
    <property type="evidence" value="ECO:0007669"/>
    <property type="project" value="TreeGrafter"/>
</dbReference>
<evidence type="ECO:0000256" key="12">
    <source>
        <dbReference type="ARBA" id="ARBA00041185"/>
    </source>
</evidence>
<dbReference type="EC" id="2.4.99.28" evidence="14"/>
<dbReference type="GO" id="GO:0008955">
    <property type="term" value="F:peptidoglycan glycosyltransferase activity"/>
    <property type="evidence" value="ECO:0007669"/>
    <property type="project" value="UniProtKB-EC"/>
</dbReference>
<dbReference type="PROSITE" id="PS00428">
    <property type="entry name" value="FTSW_RODA_SPOVE"/>
    <property type="match status" value="1"/>
</dbReference>
<evidence type="ECO:0000256" key="15">
    <source>
        <dbReference type="ARBA" id="ARBA00049902"/>
    </source>
</evidence>
<dbReference type="InterPro" id="IPR018365">
    <property type="entry name" value="Cell_cycle_FtsW-rel_CS"/>
</dbReference>
<evidence type="ECO:0000313" key="18">
    <source>
        <dbReference type="EMBL" id="RQW75083.1"/>
    </source>
</evidence>
<evidence type="ECO:0000256" key="1">
    <source>
        <dbReference type="ARBA" id="ARBA00004141"/>
    </source>
</evidence>
<dbReference type="AlphaFoldDB" id="A0A3N9UFV0"/>
<evidence type="ECO:0000256" key="14">
    <source>
        <dbReference type="ARBA" id="ARBA00044770"/>
    </source>
</evidence>
<dbReference type="GO" id="GO:0005886">
    <property type="term" value="C:plasma membrane"/>
    <property type="evidence" value="ECO:0007669"/>
    <property type="project" value="TreeGrafter"/>
</dbReference>
<feature type="transmembrane region" description="Helical" evidence="17">
    <location>
        <begin position="327"/>
        <end position="351"/>
    </location>
</feature>
<feature type="transmembrane region" description="Helical" evidence="17">
    <location>
        <begin position="202"/>
        <end position="220"/>
    </location>
</feature>
<dbReference type="GO" id="GO:0008360">
    <property type="term" value="P:regulation of cell shape"/>
    <property type="evidence" value="ECO:0007669"/>
    <property type="project" value="UniProtKB-KW"/>
</dbReference>
<dbReference type="PANTHER" id="PTHR30474:SF2">
    <property type="entry name" value="PEPTIDOGLYCAN GLYCOSYLTRANSFERASE FTSW-RELATED"/>
    <property type="match status" value="1"/>
</dbReference>
<organism evidence="18 19">
    <name type="scientific">Lysinibacillus composti</name>
    <dbReference type="NCBI Taxonomy" id="720633"/>
    <lineage>
        <taxon>Bacteria</taxon>
        <taxon>Bacillati</taxon>
        <taxon>Bacillota</taxon>
        <taxon>Bacilli</taxon>
        <taxon>Bacillales</taxon>
        <taxon>Bacillaceae</taxon>
        <taxon>Lysinibacillus</taxon>
    </lineage>
</organism>
<evidence type="ECO:0000256" key="3">
    <source>
        <dbReference type="ARBA" id="ARBA00022679"/>
    </source>
</evidence>
<evidence type="ECO:0000256" key="16">
    <source>
        <dbReference type="ARBA" id="ARBA00049966"/>
    </source>
</evidence>
<keyword evidence="4 17" id="KW-0812">Transmembrane</keyword>
<evidence type="ECO:0000256" key="5">
    <source>
        <dbReference type="ARBA" id="ARBA00022960"/>
    </source>
</evidence>
<evidence type="ECO:0000256" key="11">
    <source>
        <dbReference type="ARBA" id="ARBA00038053"/>
    </source>
</evidence>
<keyword evidence="8 17" id="KW-0472">Membrane</keyword>
<feature type="transmembrane region" description="Helical" evidence="17">
    <location>
        <begin position="176"/>
        <end position="195"/>
    </location>
</feature>
<keyword evidence="7 17" id="KW-1133">Transmembrane helix</keyword>
<evidence type="ECO:0000256" key="2">
    <source>
        <dbReference type="ARBA" id="ARBA00022676"/>
    </source>
</evidence>
<name>A0A3N9UFV0_9BACI</name>
<feature type="transmembrane region" description="Helical" evidence="17">
    <location>
        <begin position="363"/>
        <end position="385"/>
    </location>
</feature>
<comment type="similarity">
    <text evidence="11">Belongs to the SEDS family. FtsW subfamily.</text>
</comment>
<feature type="transmembrane region" description="Helical" evidence="17">
    <location>
        <begin position="294"/>
        <end position="315"/>
    </location>
</feature>
<keyword evidence="19" id="KW-1185">Reference proteome</keyword>
<evidence type="ECO:0000256" key="17">
    <source>
        <dbReference type="SAM" id="Phobius"/>
    </source>
</evidence>
<feature type="transmembrane region" description="Helical" evidence="17">
    <location>
        <begin position="125"/>
        <end position="142"/>
    </location>
</feature>
<evidence type="ECO:0000256" key="9">
    <source>
        <dbReference type="ARBA" id="ARBA00032370"/>
    </source>
</evidence>
<evidence type="ECO:0000256" key="4">
    <source>
        <dbReference type="ARBA" id="ARBA00022692"/>
    </source>
</evidence>
<dbReference type="Proteomes" id="UP000274033">
    <property type="component" value="Unassembled WGS sequence"/>
</dbReference>
<evidence type="ECO:0000256" key="6">
    <source>
        <dbReference type="ARBA" id="ARBA00022984"/>
    </source>
</evidence>
<keyword evidence="6" id="KW-0573">Peptidoglycan synthesis</keyword>
<dbReference type="OrthoDB" id="9768187at2"/>
<dbReference type="InterPro" id="IPR001182">
    <property type="entry name" value="FtsW/RodA"/>
</dbReference>
<accession>A0A3N9UFV0</accession>
<keyword evidence="3" id="KW-0808">Transferase</keyword>
<sequence>MRKYLATYVRNFDYPLFFTYVFMCLFGLVMIYSASMMVAIVYEDASPDYFYKKQLFNLVVAGLAFLVGAFFPYKHYSNKKLMVVLLGIMLVLLFWVWNFGVGEDSTGSQSWINVFNITTFQPSEFAKLFIILYFAGAFYNKSRNNSIEELQPNNIIYPIIVWIGVIFCVANETDLGAVGIISGIAFAVVAASGIRFRIFMKFFAVLGGFGAAIIGFLMLVKGDEILTPNRLGRFKAFLNPFEYESGSGHQVINGYIAIGSGGLDGVGLGQSIQKLGYLPEPQTDFIMAIIAEELGILGVIIVLGGLGFIILKALLIAINTKDPLARMIAAGIASWIAIQTFINLGGLSGLIPLTGVTLPFISYGGTSIILLSLAMGILINVSMYVKLEKRKL</sequence>
<dbReference type="RefSeq" id="WP_124764131.1">
    <property type="nucleotide sequence ID" value="NZ_JAFBDY010000005.1"/>
</dbReference>
<comment type="function">
    <text evidence="16">Peptidoglycan polymerase that is essential for cell division.</text>
</comment>
<dbReference type="GO" id="GO:0015648">
    <property type="term" value="F:lipid-linked peptidoglycan transporter activity"/>
    <property type="evidence" value="ECO:0007669"/>
    <property type="project" value="TreeGrafter"/>
</dbReference>
<evidence type="ECO:0000256" key="13">
    <source>
        <dbReference type="ARBA" id="ARBA00041418"/>
    </source>
</evidence>
<evidence type="ECO:0000313" key="19">
    <source>
        <dbReference type="Proteomes" id="UP000274033"/>
    </source>
</evidence>
<dbReference type="PANTHER" id="PTHR30474">
    <property type="entry name" value="CELL CYCLE PROTEIN"/>
    <property type="match status" value="1"/>
</dbReference>
<reference evidence="18 19" key="1">
    <citation type="journal article" date="2013" name="J. Microbiol.">
        <title>Lysinibacillus chungkukjangi sp. nov., isolated from Chungkukjang, Korean fermented soybean food.</title>
        <authorList>
            <person name="Kim S.J."/>
            <person name="Jang Y.H."/>
            <person name="Hamada M."/>
            <person name="Ahn J.H."/>
            <person name="Weon H.Y."/>
            <person name="Suzuki K."/>
            <person name="Whang K.S."/>
            <person name="Kwon S.W."/>
        </authorList>
    </citation>
    <scope>NUCLEOTIDE SEQUENCE [LARGE SCALE GENOMIC DNA]</scope>
    <source>
        <strain evidence="18 19">MCCC 1A12701</strain>
    </source>
</reference>